<dbReference type="AlphaFoldDB" id="A0AAD6FZ38"/>
<sequence>MNPAASIAEPEPETIMSYAYDAKDYCLPSYLWVPEEVRLMHLQIAESAYTVIQGLRFLHQLRSKRFLAMCPQKQGPIFDKHSRSLQRLFEWKEQCDPANPTLAPAAKIPGATLGFHLNRVAYDTYFTLYFNTLAKFNAIEWSTYCQRMFSIKHVASQQMGHPEYLAWLYWWRSEFKPAMSKWQVFVKDVNLPNWEEIVDELYDMIIERVEDSDEITALQFARGVCSCQIKAPEGLTKLPPSHRIPDF</sequence>
<dbReference type="RefSeq" id="XP_056761406.1">
    <property type="nucleotide sequence ID" value="XM_056912557.1"/>
</dbReference>
<keyword evidence="1" id="KW-0413">Isomerase</keyword>
<organism evidence="1 2">
    <name type="scientific">Penicillium daleae</name>
    <dbReference type="NCBI Taxonomy" id="63821"/>
    <lineage>
        <taxon>Eukaryota</taxon>
        <taxon>Fungi</taxon>
        <taxon>Dikarya</taxon>
        <taxon>Ascomycota</taxon>
        <taxon>Pezizomycotina</taxon>
        <taxon>Eurotiomycetes</taxon>
        <taxon>Eurotiomycetidae</taxon>
        <taxon>Eurotiales</taxon>
        <taxon>Aspergillaceae</taxon>
        <taxon>Penicillium</taxon>
    </lineage>
</organism>
<dbReference type="Proteomes" id="UP001213681">
    <property type="component" value="Unassembled WGS sequence"/>
</dbReference>
<gene>
    <name evidence="1" type="ORF">N7458_009175</name>
</gene>
<accession>A0AAD6FZ38</accession>
<reference evidence="1" key="2">
    <citation type="journal article" date="2023" name="IMA Fungus">
        <title>Comparative genomic study of the Penicillium genus elucidates a diverse pangenome and 15 lateral gene transfer events.</title>
        <authorList>
            <person name="Petersen C."/>
            <person name="Sorensen T."/>
            <person name="Nielsen M.R."/>
            <person name="Sondergaard T.E."/>
            <person name="Sorensen J.L."/>
            <person name="Fitzpatrick D.A."/>
            <person name="Frisvad J.C."/>
            <person name="Nielsen K.L."/>
        </authorList>
    </citation>
    <scope>NUCLEOTIDE SEQUENCE</scope>
    <source>
        <strain evidence="1">IBT 16125</strain>
    </source>
</reference>
<keyword evidence="2" id="KW-1185">Reference proteome</keyword>
<dbReference type="GeneID" id="81602800"/>
<comment type="caution">
    <text evidence="1">The sequence shown here is derived from an EMBL/GenBank/DDBJ whole genome shotgun (WGS) entry which is preliminary data.</text>
</comment>
<evidence type="ECO:0000313" key="2">
    <source>
        <dbReference type="Proteomes" id="UP001213681"/>
    </source>
</evidence>
<proteinExistence type="predicted"/>
<dbReference type="GO" id="GO:0016853">
    <property type="term" value="F:isomerase activity"/>
    <property type="evidence" value="ECO:0007669"/>
    <property type="project" value="UniProtKB-KW"/>
</dbReference>
<reference evidence="1" key="1">
    <citation type="submission" date="2022-12" db="EMBL/GenBank/DDBJ databases">
        <authorList>
            <person name="Petersen C."/>
        </authorList>
    </citation>
    <scope>NUCLEOTIDE SEQUENCE</scope>
    <source>
        <strain evidence="1">IBT 16125</strain>
    </source>
</reference>
<name>A0AAD6FZ38_9EURO</name>
<dbReference type="EMBL" id="JAPVEA010000008">
    <property type="protein sequence ID" value="KAJ5438177.1"/>
    <property type="molecule type" value="Genomic_DNA"/>
</dbReference>
<protein>
    <submittedName>
        <fullName evidence="1">Peptidyl-prolyl cis-trans isomerase ssp-1</fullName>
    </submittedName>
</protein>
<evidence type="ECO:0000313" key="1">
    <source>
        <dbReference type="EMBL" id="KAJ5438177.1"/>
    </source>
</evidence>